<dbReference type="EMBL" id="JAKLMC020000029">
    <property type="protein sequence ID" value="KAK5950115.1"/>
    <property type="molecule type" value="Genomic_DNA"/>
</dbReference>
<comment type="caution">
    <text evidence="2">The sequence shown here is derived from an EMBL/GenBank/DDBJ whole genome shotgun (WGS) entry which is preliminary data.</text>
</comment>
<sequence length="97" mass="10859">MPNFDKPIPIRDIVRKTFGITPIYPPTPIHKTGWKSEPGDAVRSEQKESPEEKSTTKDTDTRIKDQSGPVSSKASTSLALAKSNYIARVNKEIYGKW</sequence>
<proteinExistence type="predicted"/>
<feature type="compositionally biased region" description="Basic and acidic residues" evidence="1">
    <location>
        <begin position="37"/>
        <end position="65"/>
    </location>
</feature>
<keyword evidence="3" id="KW-1185">Reference proteome</keyword>
<reference evidence="2 3" key="1">
    <citation type="submission" date="2022-12" db="EMBL/GenBank/DDBJ databases">
        <title>Genomic features and morphological characterization of a novel Knufia sp. strain isolated from spacecraft assembly facility.</title>
        <authorList>
            <person name="Teixeira M."/>
            <person name="Chander A.M."/>
            <person name="Stajich J.E."/>
            <person name="Venkateswaran K."/>
        </authorList>
    </citation>
    <scope>NUCLEOTIDE SEQUENCE [LARGE SCALE GENOMIC DNA]</scope>
    <source>
        <strain evidence="2 3">FJI-L2-BK-P2</strain>
    </source>
</reference>
<dbReference type="AlphaFoldDB" id="A0AAN8EI29"/>
<protein>
    <submittedName>
        <fullName evidence="2">Uncharacterized protein</fullName>
    </submittedName>
</protein>
<feature type="region of interest" description="Disordered" evidence="1">
    <location>
        <begin position="21"/>
        <end position="77"/>
    </location>
</feature>
<evidence type="ECO:0000313" key="3">
    <source>
        <dbReference type="Proteomes" id="UP001316803"/>
    </source>
</evidence>
<dbReference type="Proteomes" id="UP001316803">
    <property type="component" value="Unassembled WGS sequence"/>
</dbReference>
<organism evidence="2 3">
    <name type="scientific">Knufia fluminis</name>
    <dbReference type="NCBI Taxonomy" id="191047"/>
    <lineage>
        <taxon>Eukaryota</taxon>
        <taxon>Fungi</taxon>
        <taxon>Dikarya</taxon>
        <taxon>Ascomycota</taxon>
        <taxon>Pezizomycotina</taxon>
        <taxon>Eurotiomycetes</taxon>
        <taxon>Chaetothyriomycetidae</taxon>
        <taxon>Chaetothyriales</taxon>
        <taxon>Trichomeriaceae</taxon>
        <taxon>Knufia</taxon>
    </lineage>
</organism>
<evidence type="ECO:0000256" key="1">
    <source>
        <dbReference type="SAM" id="MobiDB-lite"/>
    </source>
</evidence>
<gene>
    <name evidence="2" type="ORF">OHC33_008830</name>
</gene>
<evidence type="ECO:0000313" key="2">
    <source>
        <dbReference type="EMBL" id="KAK5950115.1"/>
    </source>
</evidence>
<name>A0AAN8EI29_9EURO</name>
<accession>A0AAN8EI29</accession>